<evidence type="ECO:0000313" key="1">
    <source>
        <dbReference type="Proteomes" id="UP000694845"/>
    </source>
</evidence>
<accession>A0A8B7Z8N2</accession>
<dbReference type="AlphaFoldDB" id="A0A8B7Z8N2"/>
<organism evidence="1 2">
    <name type="scientific">Acanthaster planci</name>
    <name type="common">Crown-of-thorns starfish</name>
    <dbReference type="NCBI Taxonomy" id="133434"/>
    <lineage>
        <taxon>Eukaryota</taxon>
        <taxon>Metazoa</taxon>
        <taxon>Echinodermata</taxon>
        <taxon>Eleutherozoa</taxon>
        <taxon>Asterozoa</taxon>
        <taxon>Asteroidea</taxon>
        <taxon>Valvatacea</taxon>
        <taxon>Valvatida</taxon>
        <taxon>Acanthasteridae</taxon>
        <taxon>Acanthaster</taxon>
    </lineage>
</organism>
<sequence length="194" mass="22158">MQRAKFKSFLQQSNHTWPFHTTAPQPWLNSTLGEPLATLHSTQHCFTLVLRGLGLSGQVSGNDSGVGVNIKPETRQRIGKWPVRARTLLPIHVTNTRTCNGYCMRRDTPQTRQRIRVLLGLRARSQLDKVLGLLGGYCSQPWHAVLMCDVISSSVPSWVTRGQRVTHNNSKRFKYFKFSTTTTFKKVPYHHFKQ</sequence>
<proteinExistence type="predicted"/>
<protein>
    <submittedName>
        <fullName evidence="2">Uncharacterized protein LOC110985356</fullName>
    </submittedName>
</protein>
<dbReference type="KEGG" id="aplc:110985356"/>
<dbReference type="Proteomes" id="UP000694845">
    <property type="component" value="Unplaced"/>
</dbReference>
<name>A0A8B7Z8N2_ACAPL</name>
<dbReference type="RefSeq" id="XP_022102019.1">
    <property type="nucleotide sequence ID" value="XM_022246327.1"/>
</dbReference>
<keyword evidence="1" id="KW-1185">Reference proteome</keyword>
<dbReference type="GeneID" id="110985356"/>
<reference evidence="2" key="1">
    <citation type="submission" date="2025-08" db="UniProtKB">
        <authorList>
            <consortium name="RefSeq"/>
        </authorList>
    </citation>
    <scope>IDENTIFICATION</scope>
</reference>
<evidence type="ECO:0000313" key="2">
    <source>
        <dbReference type="RefSeq" id="XP_022102019.1"/>
    </source>
</evidence>
<gene>
    <name evidence="2" type="primary">LOC110985356</name>
</gene>